<accession>A0A0C3EJN6</accession>
<organism evidence="2 3">
    <name type="scientific">Scleroderma citrinum Foug A</name>
    <dbReference type="NCBI Taxonomy" id="1036808"/>
    <lineage>
        <taxon>Eukaryota</taxon>
        <taxon>Fungi</taxon>
        <taxon>Dikarya</taxon>
        <taxon>Basidiomycota</taxon>
        <taxon>Agaricomycotina</taxon>
        <taxon>Agaricomycetes</taxon>
        <taxon>Agaricomycetidae</taxon>
        <taxon>Boletales</taxon>
        <taxon>Sclerodermatineae</taxon>
        <taxon>Sclerodermataceae</taxon>
        <taxon>Scleroderma</taxon>
    </lineage>
</organism>
<proteinExistence type="predicted"/>
<evidence type="ECO:0000313" key="3">
    <source>
        <dbReference type="Proteomes" id="UP000053989"/>
    </source>
</evidence>
<dbReference type="EMBL" id="KN822010">
    <property type="protein sequence ID" value="KIM68106.1"/>
    <property type="molecule type" value="Genomic_DNA"/>
</dbReference>
<dbReference type="Proteomes" id="UP000053989">
    <property type="component" value="Unassembled WGS sequence"/>
</dbReference>
<keyword evidence="3" id="KW-1185">Reference proteome</keyword>
<reference evidence="2 3" key="1">
    <citation type="submission" date="2014-04" db="EMBL/GenBank/DDBJ databases">
        <authorList>
            <consortium name="DOE Joint Genome Institute"/>
            <person name="Kuo A."/>
            <person name="Kohler A."/>
            <person name="Nagy L.G."/>
            <person name="Floudas D."/>
            <person name="Copeland A."/>
            <person name="Barry K.W."/>
            <person name="Cichocki N."/>
            <person name="Veneault-Fourrey C."/>
            <person name="LaButti K."/>
            <person name="Lindquist E.A."/>
            <person name="Lipzen A."/>
            <person name="Lundell T."/>
            <person name="Morin E."/>
            <person name="Murat C."/>
            <person name="Sun H."/>
            <person name="Tunlid A."/>
            <person name="Henrissat B."/>
            <person name="Grigoriev I.V."/>
            <person name="Hibbett D.S."/>
            <person name="Martin F."/>
            <person name="Nordberg H.P."/>
            <person name="Cantor M.N."/>
            <person name="Hua S.X."/>
        </authorList>
    </citation>
    <scope>NUCLEOTIDE SEQUENCE [LARGE SCALE GENOMIC DNA]</scope>
    <source>
        <strain evidence="2 3">Foug A</strain>
    </source>
</reference>
<gene>
    <name evidence="2" type="ORF">SCLCIDRAFT_1004203</name>
</gene>
<feature type="region of interest" description="Disordered" evidence="1">
    <location>
        <begin position="59"/>
        <end position="83"/>
    </location>
</feature>
<reference evidence="3" key="2">
    <citation type="submission" date="2015-01" db="EMBL/GenBank/DDBJ databases">
        <title>Evolutionary Origins and Diversification of the Mycorrhizal Mutualists.</title>
        <authorList>
            <consortium name="DOE Joint Genome Institute"/>
            <consortium name="Mycorrhizal Genomics Consortium"/>
            <person name="Kohler A."/>
            <person name="Kuo A."/>
            <person name="Nagy L.G."/>
            <person name="Floudas D."/>
            <person name="Copeland A."/>
            <person name="Barry K.W."/>
            <person name="Cichocki N."/>
            <person name="Veneault-Fourrey C."/>
            <person name="LaButti K."/>
            <person name="Lindquist E.A."/>
            <person name="Lipzen A."/>
            <person name="Lundell T."/>
            <person name="Morin E."/>
            <person name="Murat C."/>
            <person name="Riley R."/>
            <person name="Ohm R."/>
            <person name="Sun H."/>
            <person name="Tunlid A."/>
            <person name="Henrissat B."/>
            <person name="Grigoriev I.V."/>
            <person name="Hibbett D.S."/>
            <person name="Martin F."/>
        </authorList>
    </citation>
    <scope>NUCLEOTIDE SEQUENCE [LARGE SCALE GENOMIC DNA]</scope>
    <source>
        <strain evidence="3">Foug A</strain>
    </source>
</reference>
<name>A0A0C3EJN6_9AGAM</name>
<sequence length="83" mass="9192">MPVVKKGFPQSQDAGVELSIYLDKSIQGTTAPWTLDARLGLDVMACPCEQWLSSPFRRSMSKDSSHASDGMGWDYVRRDTGQP</sequence>
<dbReference type="AlphaFoldDB" id="A0A0C3EJN6"/>
<protein>
    <submittedName>
        <fullName evidence="2">Uncharacterized protein</fullName>
    </submittedName>
</protein>
<evidence type="ECO:0000313" key="2">
    <source>
        <dbReference type="EMBL" id="KIM68106.1"/>
    </source>
</evidence>
<dbReference type="InParanoid" id="A0A0C3EJN6"/>
<evidence type="ECO:0000256" key="1">
    <source>
        <dbReference type="SAM" id="MobiDB-lite"/>
    </source>
</evidence>
<dbReference type="HOGENOM" id="CLU_2543951_0_0_1"/>